<sequence>MDELTAVLLLPVHGRARVTQYCFRFLRLPLTFALFSVPPGTCDSLSSGSDLSTTSGSGPSAAETMPPPLRFVLHSHPRHLVPPRTAAPPAPGKAKYPSTEFSCMNCGNKCSGKTSYL</sequence>
<evidence type="ECO:0000313" key="3">
    <source>
        <dbReference type="Proteomes" id="UP001066276"/>
    </source>
</evidence>
<keyword evidence="3" id="KW-1185">Reference proteome</keyword>
<accession>A0AAV7SVW0</accession>
<dbReference type="AlphaFoldDB" id="A0AAV7SVW0"/>
<reference evidence="2" key="1">
    <citation type="journal article" date="2022" name="bioRxiv">
        <title>Sequencing and chromosome-scale assembly of the giantPleurodeles waltlgenome.</title>
        <authorList>
            <person name="Brown T."/>
            <person name="Elewa A."/>
            <person name="Iarovenko S."/>
            <person name="Subramanian E."/>
            <person name="Araus A.J."/>
            <person name="Petzold A."/>
            <person name="Susuki M."/>
            <person name="Suzuki K.-i.T."/>
            <person name="Hayashi T."/>
            <person name="Toyoda A."/>
            <person name="Oliveira C."/>
            <person name="Osipova E."/>
            <person name="Leigh N.D."/>
            <person name="Simon A."/>
            <person name="Yun M.H."/>
        </authorList>
    </citation>
    <scope>NUCLEOTIDE SEQUENCE</scope>
    <source>
        <strain evidence="2">20211129_DDA</strain>
        <tissue evidence="2">Liver</tissue>
    </source>
</reference>
<proteinExistence type="predicted"/>
<dbReference type="EMBL" id="JANPWB010000007">
    <property type="protein sequence ID" value="KAJ1168120.1"/>
    <property type="molecule type" value="Genomic_DNA"/>
</dbReference>
<feature type="region of interest" description="Disordered" evidence="1">
    <location>
        <begin position="42"/>
        <end position="68"/>
    </location>
</feature>
<dbReference type="Proteomes" id="UP001066276">
    <property type="component" value="Chromosome 4_1"/>
</dbReference>
<protein>
    <submittedName>
        <fullName evidence="2">Uncharacterized protein</fullName>
    </submittedName>
</protein>
<evidence type="ECO:0000313" key="2">
    <source>
        <dbReference type="EMBL" id="KAJ1168120.1"/>
    </source>
</evidence>
<feature type="compositionally biased region" description="Low complexity" evidence="1">
    <location>
        <begin position="43"/>
        <end position="57"/>
    </location>
</feature>
<gene>
    <name evidence="2" type="ORF">NDU88_000069</name>
</gene>
<evidence type="ECO:0000256" key="1">
    <source>
        <dbReference type="SAM" id="MobiDB-lite"/>
    </source>
</evidence>
<name>A0AAV7SVW0_PLEWA</name>
<organism evidence="2 3">
    <name type="scientific">Pleurodeles waltl</name>
    <name type="common">Iberian ribbed newt</name>
    <dbReference type="NCBI Taxonomy" id="8319"/>
    <lineage>
        <taxon>Eukaryota</taxon>
        <taxon>Metazoa</taxon>
        <taxon>Chordata</taxon>
        <taxon>Craniata</taxon>
        <taxon>Vertebrata</taxon>
        <taxon>Euteleostomi</taxon>
        <taxon>Amphibia</taxon>
        <taxon>Batrachia</taxon>
        <taxon>Caudata</taxon>
        <taxon>Salamandroidea</taxon>
        <taxon>Salamandridae</taxon>
        <taxon>Pleurodelinae</taxon>
        <taxon>Pleurodeles</taxon>
    </lineage>
</organism>
<comment type="caution">
    <text evidence="2">The sequence shown here is derived from an EMBL/GenBank/DDBJ whole genome shotgun (WGS) entry which is preliminary data.</text>
</comment>